<sequence>MARRQKALWFTTIPLTALAALIAIGNRSAPGTGGVEDLAFTGQMLAIFTGIAYAAAFADFFTTPAKLGVHELEASAPIAPVLLRLARVLGSFLVVTLPSFVVLLVMGIVQTINGSTWSIPGAVAVTLTVVGPAALIAMTLSGLAGAALPSALGRIVAVVVWFALVFSSPMIPIPTPNGTVFNVIGDAILPGYFGTSPTYAAAGPLGFDGTPVGATVSLIFQFVVILVLLVAGSVLAERSRKR</sequence>
<keyword evidence="1" id="KW-1133">Transmembrane helix</keyword>
<dbReference type="EMBL" id="JAFLHG010000001">
    <property type="protein sequence ID" value="MBT8796826.1"/>
    <property type="molecule type" value="Genomic_DNA"/>
</dbReference>
<dbReference type="Proteomes" id="UP000740605">
    <property type="component" value="Unassembled WGS sequence"/>
</dbReference>
<gene>
    <name evidence="2" type="ORF">J0P97_01875</name>
</gene>
<proteinExistence type="predicted"/>
<feature type="transmembrane region" description="Helical" evidence="1">
    <location>
        <begin position="88"/>
        <end position="109"/>
    </location>
</feature>
<keyword evidence="1" id="KW-0812">Transmembrane</keyword>
<evidence type="ECO:0000313" key="3">
    <source>
        <dbReference type="Proteomes" id="UP000740605"/>
    </source>
</evidence>
<evidence type="ECO:0000313" key="2">
    <source>
        <dbReference type="EMBL" id="MBT8796826.1"/>
    </source>
</evidence>
<evidence type="ECO:0008006" key="4">
    <source>
        <dbReference type="Google" id="ProtNLM"/>
    </source>
</evidence>
<feature type="transmembrane region" description="Helical" evidence="1">
    <location>
        <begin position="121"/>
        <end position="144"/>
    </location>
</feature>
<organism evidence="2 3">
    <name type="scientific">Microbacterium flavum</name>
    <dbReference type="NCBI Taxonomy" id="415216"/>
    <lineage>
        <taxon>Bacteria</taxon>
        <taxon>Bacillati</taxon>
        <taxon>Actinomycetota</taxon>
        <taxon>Actinomycetes</taxon>
        <taxon>Micrococcales</taxon>
        <taxon>Microbacteriaceae</taxon>
        <taxon>Microbacterium</taxon>
    </lineage>
</organism>
<protein>
    <recommendedName>
        <fullName evidence="4">ABC transporter permease</fullName>
    </recommendedName>
</protein>
<reference evidence="2 3" key="1">
    <citation type="submission" date="2021-03" db="EMBL/GenBank/DDBJ databases">
        <title>Microbacterium pauli sp. nov., isolated from microfiltered milk.</title>
        <authorList>
            <person name="Bellassi P."/>
            <person name="Fontana A."/>
            <person name="Callegari M.L."/>
            <person name="Lorenzo M."/>
            <person name="Cappa F."/>
        </authorList>
    </citation>
    <scope>NUCLEOTIDE SEQUENCE [LARGE SCALE GENOMIC DNA]</scope>
    <source>
        <strain evidence="2 3">DSM 18909</strain>
    </source>
</reference>
<feature type="transmembrane region" description="Helical" evidence="1">
    <location>
        <begin position="45"/>
        <end position="67"/>
    </location>
</feature>
<keyword evidence="1" id="KW-0472">Membrane</keyword>
<feature type="transmembrane region" description="Helical" evidence="1">
    <location>
        <begin position="7"/>
        <end position="25"/>
    </location>
</feature>
<evidence type="ECO:0000256" key="1">
    <source>
        <dbReference type="SAM" id="Phobius"/>
    </source>
</evidence>
<name>A0ABS5XQM0_9MICO</name>
<accession>A0ABS5XQM0</accession>
<feature type="transmembrane region" description="Helical" evidence="1">
    <location>
        <begin position="151"/>
        <end position="171"/>
    </location>
</feature>
<keyword evidence="3" id="KW-1185">Reference proteome</keyword>
<dbReference type="RefSeq" id="WP_215486061.1">
    <property type="nucleotide sequence ID" value="NZ_BAAAPJ010000001.1"/>
</dbReference>
<comment type="caution">
    <text evidence="2">The sequence shown here is derived from an EMBL/GenBank/DDBJ whole genome shotgun (WGS) entry which is preliminary data.</text>
</comment>
<feature type="transmembrane region" description="Helical" evidence="1">
    <location>
        <begin position="214"/>
        <end position="236"/>
    </location>
</feature>